<name>A0A0H4R134_9LACO</name>
<organism evidence="1 2">
    <name type="scientific">Companilactobacillus ginsenosidimutans</name>
    <dbReference type="NCBI Taxonomy" id="1007676"/>
    <lineage>
        <taxon>Bacteria</taxon>
        <taxon>Bacillati</taxon>
        <taxon>Bacillota</taxon>
        <taxon>Bacilli</taxon>
        <taxon>Lactobacillales</taxon>
        <taxon>Lactobacillaceae</taxon>
        <taxon>Companilactobacillus</taxon>
    </lineage>
</organism>
<dbReference type="KEGG" id="lgn:ABM34_07615"/>
<sequence>MADYTADQLDNDLNLLTEWGNLQAQQEMTHPKTIEEYRNKHFRYQITTVGIAIEEFIQSLPSEDENSGDLDSHLFERLLEVLNKLNSFDNQKLLDGWEDLHDRFDKIRRNATGYVAYLTSSKVEDLMQTTEFLVYKLKFIEYLREFIRKMQQTSVAIETALNGVSEDTIQKIIKLQTEHDEKKPTFTKQSSQETAGRITETWKHIRDWFIDQEGRDSEYTNLIAQTNEAMSRVTSIIQTITESNQQHRSRSKDYLQIASWYQSIVDSASDEEAKLSDANKLSSLLFSFGKTRHVQAAAMNVTNQLDELWKMEVPNAELTSKSRKNRARVVNKPFVKDPEKQAQVRLAYQKKQQETRAMWNKYLEGGSLQLSNIHELPIEMRHDLIRYFSSAMVASDHRVATKLGWVFEVKIDRKRLVTVQFSDGYLTMPDTEFKIVGGQEIEK</sequence>
<keyword evidence="2" id="KW-1185">Reference proteome</keyword>
<dbReference type="EMBL" id="CP012034">
    <property type="protein sequence ID" value="AKP67415.1"/>
    <property type="molecule type" value="Genomic_DNA"/>
</dbReference>
<accession>A0A0H4R134</accession>
<dbReference type="NCBIfam" id="TIGR02677">
    <property type="entry name" value="TIGR02677 family protein"/>
    <property type="match status" value="1"/>
</dbReference>
<evidence type="ECO:0000313" key="1">
    <source>
        <dbReference type="EMBL" id="AKP67415.1"/>
    </source>
</evidence>
<evidence type="ECO:0008006" key="3">
    <source>
        <dbReference type="Google" id="ProtNLM"/>
    </source>
</evidence>
<protein>
    <recommendedName>
        <fullName evidence="3">TIGR02677 family protein</fullName>
    </recommendedName>
</protein>
<dbReference type="Proteomes" id="UP000036106">
    <property type="component" value="Chromosome"/>
</dbReference>
<evidence type="ECO:0000313" key="2">
    <source>
        <dbReference type="Proteomes" id="UP000036106"/>
    </source>
</evidence>
<dbReference type="InterPro" id="IPR013493">
    <property type="entry name" value="CHP02677"/>
</dbReference>
<dbReference type="PATRIC" id="fig|1007676.4.peg.1530"/>
<dbReference type="Pfam" id="PF09660">
    <property type="entry name" value="DUF2397"/>
    <property type="match status" value="1"/>
</dbReference>
<dbReference type="STRING" id="1007676.ABM34_07615"/>
<proteinExistence type="predicted"/>
<gene>
    <name evidence="1" type="ORF">ABM34_07615</name>
</gene>
<dbReference type="AlphaFoldDB" id="A0A0H4R134"/>
<reference evidence="2" key="1">
    <citation type="submission" date="2015-07" db="EMBL/GenBank/DDBJ databases">
        <title>Lactobacillus ginsenosidimutans/EMML 3141/ whole genome sequencing.</title>
        <authorList>
            <person name="Kim M.K."/>
            <person name="Im W.-T."/>
            <person name="Srinivasan S."/>
            <person name="Lee J.-J."/>
        </authorList>
    </citation>
    <scope>NUCLEOTIDE SEQUENCE [LARGE SCALE GENOMIC DNA]</scope>
    <source>
        <strain evidence="2">EMML 3041</strain>
    </source>
</reference>
<dbReference type="RefSeq" id="WP_048704721.1">
    <property type="nucleotide sequence ID" value="NZ_CP012034.1"/>
</dbReference>